<feature type="domain" description="PROP1-like PPR" evidence="6">
    <location>
        <begin position="224"/>
        <end position="327"/>
    </location>
</feature>
<dbReference type="NCBIfam" id="TIGR00756">
    <property type="entry name" value="PPR"/>
    <property type="match status" value="2"/>
</dbReference>
<evidence type="ECO:0000256" key="4">
    <source>
        <dbReference type="SAM" id="Coils"/>
    </source>
</evidence>
<dbReference type="AlphaFoldDB" id="A0A7R9T4A7"/>
<feature type="region of interest" description="Disordered" evidence="5">
    <location>
        <begin position="60"/>
        <end position="86"/>
    </location>
</feature>
<sequence>MVARRAIVPDRDDGARARDETRGETRAGRGRERGASEGERERERARREYRAYRARRTDVGMDARAREGTSTSYGTDGADADAEAAARRGHAEALRAGDVDGAVKALATLARRGEGDARMTRAVVSKAMAKSLAKSHKGFMKLCVKTYRMDAALRYARLFDARDRDFARGKDLYCTVIYLCGREEGSNQWNIAREAFELRRDEAGLEPDPYAYSALVCAAGRCGKARTAREVFEEANAVNAVDTVVYNAYIDVCAHGGDYDGARATLERMKTTPNCAPNIRSYNGVISAATRKKHFPGAMWAWEEIETANLQPTMITYGAMLAAGAAADDVDVRWSEDLFAQALESGACGNAGNDHMVTSMLQTYARGVALEQIERDVAMERGESVVQALIEDAQWDERRAESTPNGRVWSALITLCARCGRAARAIEVLKIMISTRSHRVGHEWLHLTYALTSALEASKEGIEYFARVQREIEQSPAMVRDCTGVRNGLIATHLHFGDFKSAFKVYDDFKNDIFKYRKAHEENWNARARRGLERQLPDTITYNSLIYACADDDVKAMGLYHDMVSNGINPTVRTYVALIVALSRSKRGSKVTEAEKIFKAAIDDGVTPNEFLFTALMDAQVKGNRPLSAFETYARMIEADVNCTTVTFGCALQACCYVEDVEESVERAYSVLRDMTERDVQMNDWCSNTFLRVISRAGRIEEMLEEVKKTVRRKGKLEQETLEAIIRALCSAGYVERANRFISMMNSRNLEPREQTFKEFIVASSRDGFVDWAWESYKRFTRLGHKLDAGTRSALVTVLSVASTSPDPDDAELLLARAIGVFEAAFKRADEDNGPQVLDVIDAEARCALIVAMARSEKLDRALDIWRDSPKAQSFSKARKHTSSEGNDYIGDVRAMYECLIEVCCHEDRIDDALEVFDHLKDAGVRVSTVTLAFLESSCRRCRVEEWRMFDVCAQMRAQVEQKNEGRLAKPTKMSHHVRDDGNIASELATDGLGGEQKTSAWRKNVD</sequence>
<feature type="compositionally biased region" description="Polar residues" evidence="5">
    <location>
        <begin position="997"/>
        <end position="1007"/>
    </location>
</feature>
<feature type="repeat" description="PPR" evidence="3">
    <location>
        <begin position="718"/>
        <end position="752"/>
    </location>
</feature>
<feature type="coiled-coil region" evidence="4">
    <location>
        <begin position="658"/>
        <end position="720"/>
    </location>
</feature>
<dbReference type="InterPro" id="IPR002885">
    <property type="entry name" value="PPR_rpt"/>
</dbReference>
<dbReference type="EMBL" id="HBDX01005964">
    <property type="protein sequence ID" value="CAD8224401.1"/>
    <property type="molecule type" value="Transcribed_RNA"/>
</dbReference>
<dbReference type="PANTHER" id="PTHR47447">
    <property type="entry name" value="OS03G0856100 PROTEIN"/>
    <property type="match status" value="1"/>
</dbReference>
<evidence type="ECO:0000256" key="2">
    <source>
        <dbReference type="ARBA" id="ARBA00022737"/>
    </source>
</evidence>
<feature type="region of interest" description="Disordered" evidence="5">
    <location>
        <begin position="1"/>
        <end position="47"/>
    </location>
</feature>
<accession>A0A7R9T4A7</accession>
<evidence type="ECO:0000256" key="1">
    <source>
        <dbReference type="ARBA" id="ARBA00007626"/>
    </source>
</evidence>
<feature type="domain" description="PROP1-like PPR" evidence="6">
    <location>
        <begin position="547"/>
        <end position="725"/>
    </location>
</feature>
<name>A0A7R9T4A7_9CHLO</name>
<evidence type="ECO:0000259" key="6">
    <source>
        <dbReference type="Pfam" id="PF17177"/>
    </source>
</evidence>
<protein>
    <recommendedName>
        <fullName evidence="6">PROP1-like PPR domain-containing protein</fullName>
    </recommendedName>
</protein>
<dbReference type="SUPFAM" id="SSF48452">
    <property type="entry name" value="TPR-like"/>
    <property type="match status" value="1"/>
</dbReference>
<dbReference type="Pfam" id="PF17177">
    <property type="entry name" value="PPR_long"/>
    <property type="match status" value="2"/>
</dbReference>
<dbReference type="PROSITE" id="PS51375">
    <property type="entry name" value="PPR"/>
    <property type="match status" value="3"/>
</dbReference>
<gene>
    <name evidence="7" type="ORF">OLUC0939_LOCUS5127</name>
</gene>
<dbReference type="InterPro" id="IPR011990">
    <property type="entry name" value="TPR-like_helical_dom_sf"/>
</dbReference>
<proteinExistence type="inferred from homology"/>
<evidence type="ECO:0000256" key="5">
    <source>
        <dbReference type="SAM" id="MobiDB-lite"/>
    </source>
</evidence>
<feature type="repeat" description="PPR" evidence="3">
    <location>
        <begin position="571"/>
        <end position="608"/>
    </location>
</feature>
<dbReference type="PANTHER" id="PTHR47447:SF17">
    <property type="entry name" value="OS12G0638900 PROTEIN"/>
    <property type="match status" value="1"/>
</dbReference>
<organism evidence="7">
    <name type="scientific">Ostreococcus sp. 'lucimarinus'</name>
    <dbReference type="NCBI Taxonomy" id="242159"/>
    <lineage>
        <taxon>Eukaryota</taxon>
        <taxon>Viridiplantae</taxon>
        <taxon>Chlorophyta</taxon>
        <taxon>Mamiellophyceae</taxon>
        <taxon>Mamiellales</taxon>
        <taxon>Bathycoccaceae</taxon>
        <taxon>Ostreococcus</taxon>
    </lineage>
</organism>
<dbReference type="Gene3D" id="1.25.40.10">
    <property type="entry name" value="Tetratricopeptide repeat domain"/>
    <property type="match status" value="6"/>
</dbReference>
<reference evidence="7" key="1">
    <citation type="submission" date="2021-01" db="EMBL/GenBank/DDBJ databases">
        <authorList>
            <person name="Corre E."/>
            <person name="Pelletier E."/>
            <person name="Niang G."/>
            <person name="Scheremetjew M."/>
            <person name="Finn R."/>
            <person name="Kale V."/>
            <person name="Holt S."/>
            <person name="Cochrane G."/>
            <person name="Meng A."/>
            <person name="Brown T."/>
            <person name="Cohen L."/>
        </authorList>
    </citation>
    <scope>NUCLEOTIDE SEQUENCE</scope>
    <source>
        <strain evidence="7">Clade-A-BCC118000</strain>
    </source>
</reference>
<keyword evidence="2" id="KW-0677">Repeat</keyword>
<evidence type="ECO:0000256" key="3">
    <source>
        <dbReference type="PROSITE-ProRule" id="PRU00708"/>
    </source>
</evidence>
<comment type="similarity">
    <text evidence="1">Belongs to the PPR family. P subfamily.</text>
</comment>
<evidence type="ECO:0000313" key="7">
    <source>
        <dbReference type="EMBL" id="CAD8224401.1"/>
    </source>
</evidence>
<feature type="repeat" description="PPR" evidence="3">
    <location>
        <begin position="893"/>
        <end position="927"/>
    </location>
</feature>
<dbReference type="InterPro" id="IPR033443">
    <property type="entry name" value="PROP1-like_PPR_dom"/>
</dbReference>
<feature type="region of interest" description="Disordered" evidence="5">
    <location>
        <begin position="986"/>
        <end position="1007"/>
    </location>
</feature>
<keyword evidence="4" id="KW-0175">Coiled coil</keyword>
<dbReference type="Pfam" id="PF01535">
    <property type="entry name" value="PPR"/>
    <property type="match status" value="2"/>
</dbReference>
<feature type="compositionally biased region" description="Basic and acidic residues" evidence="5">
    <location>
        <begin position="7"/>
        <end position="47"/>
    </location>
</feature>